<protein>
    <submittedName>
        <fullName evidence="1">Heavy-metal-associated domain-containing protein</fullName>
    </submittedName>
</protein>
<sequence length="428" mass="44781">MHHFTFPQRLAIFRPGPAGQLVIGLASALALALAVTGSGRLTAQVEGERGIAPLATTTDIQVGGIEVNTTGKTAEEAREAGWNEAQRKAWEQIKGAKLSDAQIDALVSAVVIEREQIGPHRYVARLGVVFDRAKAGGLIAAGEGGVERSRSAPLLVMPILESGGVGQLFEVRGLWQRAWANFQTGASPIDYVRPVGAGGESLLLTAGQANRRSRLWWRGILDQFNASDVLIPIARLERQWPGGPVKGTFTARYGPDNTYLDSFTLTAPDERGVPKMLNQALVRIDQIYAGALYQGVLRPDATLVTDQSAFYAALQALQAAAAQGAPIDDGVASVPVPGVTPSATPSVAVKISTYTVQFASPDAGAVDTALASVRSSAGVQGAATSSIAIGGTSVMRVTSGGSLEELAAALRARGWQVTVGNNALSIRR</sequence>
<keyword evidence="2" id="KW-1185">Reference proteome</keyword>
<dbReference type="Proteomes" id="UP001361239">
    <property type="component" value="Unassembled WGS sequence"/>
</dbReference>
<proteinExistence type="predicted"/>
<comment type="caution">
    <text evidence="1">The sequence shown here is derived from an EMBL/GenBank/DDBJ whole genome shotgun (WGS) entry which is preliminary data.</text>
</comment>
<accession>A0ABU8RR72</accession>
<name>A0ABU8RR72_9SPHN</name>
<dbReference type="RefSeq" id="WP_339585438.1">
    <property type="nucleotide sequence ID" value="NZ_JBBHJZ010000001.1"/>
</dbReference>
<gene>
    <name evidence="1" type="ORF">WG901_02500</name>
</gene>
<organism evidence="1 2">
    <name type="scientific">Novosphingobium anseongense</name>
    <dbReference type="NCBI Taxonomy" id="3133436"/>
    <lineage>
        <taxon>Bacteria</taxon>
        <taxon>Pseudomonadati</taxon>
        <taxon>Pseudomonadota</taxon>
        <taxon>Alphaproteobacteria</taxon>
        <taxon>Sphingomonadales</taxon>
        <taxon>Sphingomonadaceae</taxon>
        <taxon>Novosphingobium</taxon>
    </lineage>
</organism>
<reference evidence="1 2" key="1">
    <citation type="submission" date="2024-03" db="EMBL/GenBank/DDBJ databases">
        <authorList>
            <person name="Jo J.-H."/>
        </authorList>
    </citation>
    <scope>NUCLEOTIDE SEQUENCE [LARGE SCALE GENOMIC DNA]</scope>
    <source>
        <strain evidence="1 2">PS1R-30</strain>
    </source>
</reference>
<evidence type="ECO:0000313" key="1">
    <source>
        <dbReference type="EMBL" id="MEJ5975492.1"/>
    </source>
</evidence>
<dbReference type="EMBL" id="JBBHJZ010000001">
    <property type="protein sequence ID" value="MEJ5975492.1"/>
    <property type="molecule type" value="Genomic_DNA"/>
</dbReference>
<evidence type="ECO:0000313" key="2">
    <source>
        <dbReference type="Proteomes" id="UP001361239"/>
    </source>
</evidence>